<comment type="caution">
    <text evidence="2">The sequence shown here is derived from an EMBL/GenBank/DDBJ whole genome shotgun (WGS) entry which is preliminary data.</text>
</comment>
<sequence length="148" mass="17361">MMKKLILPILILFISASVFAQGHGDKFKELKIPFISERLNLSPDEAEKFWPIYNKHEEVSSKLRNEIHGIQYKIKKNTKDLSNEKAKELLESLSACERKRLDADDKLDRDLLKFLSPKKVLLLKGAEKEFKKRLFDSYLEKKLKSKKQ</sequence>
<evidence type="ECO:0000256" key="1">
    <source>
        <dbReference type="SAM" id="SignalP"/>
    </source>
</evidence>
<dbReference type="AlphaFoldDB" id="A0A8J6UAW5"/>
<dbReference type="Proteomes" id="UP000621516">
    <property type="component" value="Unassembled WGS sequence"/>
</dbReference>
<feature type="chain" id="PRO_5035284979" description="Sensor of ECF-type sigma factor" evidence="1">
    <location>
        <begin position="21"/>
        <end position="148"/>
    </location>
</feature>
<keyword evidence="3" id="KW-1185">Reference proteome</keyword>
<reference evidence="2 3" key="1">
    <citation type="journal article" date="2018" name="J. Microbiol.">
        <title>Aestuariibaculum marinum sp. nov., a marine bacterium isolated from seawater in South Korea.</title>
        <authorList>
            <person name="Choi J."/>
            <person name="Lee D."/>
            <person name="Jang J.H."/>
            <person name="Cha S."/>
            <person name="Seo T."/>
        </authorList>
    </citation>
    <scope>NUCLEOTIDE SEQUENCE [LARGE SCALE GENOMIC DNA]</scope>
    <source>
        <strain evidence="2 3">IP7</strain>
    </source>
</reference>
<organism evidence="2 3">
    <name type="scientific">Aestuariibaculum marinum</name>
    <dbReference type="NCBI Taxonomy" id="2683592"/>
    <lineage>
        <taxon>Bacteria</taxon>
        <taxon>Pseudomonadati</taxon>
        <taxon>Bacteroidota</taxon>
        <taxon>Flavobacteriia</taxon>
        <taxon>Flavobacteriales</taxon>
        <taxon>Flavobacteriaceae</taxon>
    </lineage>
</organism>
<name>A0A8J6UAW5_9FLAO</name>
<accession>A0A8J6UAW5</accession>
<evidence type="ECO:0008006" key="4">
    <source>
        <dbReference type="Google" id="ProtNLM"/>
    </source>
</evidence>
<evidence type="ECO:0000313" key="2">
    <source>
        <dbReference type="EMBL" id="MBD0825101.1"/>
    </source>
</evidence>
<gene>
    <name evidence="2" type="ORF">ICJ85_13850</name>
</gene>
<proteinExistence type="predicted"/>
<keyword evidence="1" id="KW-0732">Signal</keyword>
<protein>
    <recommendedName>
        <fullName evidence="4">Sensor of ECF-type sigma factor</fullName>
    </recommendedName>
</protein>
<feature type="signal peptide" evidence="1">
    <location>
        <begin position="1"/>
        <end position="20"/>
    </location>
</feature>
<evidence type="ECO:0000313" key="3">
    <source>
        <dbReference type="Proteomes" id="UP000621516"/>
    </source>
</evidence>
<dbReference type="EMBL" id="JACVXD010000010">
    <property type="protein sequence ID" value="MBD0825101.1"/>
    <property type="molecule type" value="Genomic_DNA"/>
</dbReference>
<dbReference type="RefSeq" id="WP_188224393.1">
    <property type="nucleotide sequence ID" value="NZ_JACVXD010000010.1"/>
</dbReference>